<dbReference type="InterPro" id="IPR041489">
    <property type="entry name" value="PDZ_6"/>
</dbReference>
<dbReference type="Pfam" id="PF03572">
    <property type="entry name" value="Peptidase_S41"/>
    <property type="match status" value="1"/>
</dbReference>
<evidence type="ECO:0000313" key="4">
    <source>
        <dbReference type="Proteomes" id="UP000179786"/>
    </source>
</evidence>
<accession>A0A1S1MUJ8</accession>
<dbReference type="GO" id="GO:0006508">
    <property type="term" value="P:proteolysis"/>
    <property type="evidence" value="ECO:0007669"/>
    <property type="project" value="InterPro"/>
</dbReference>
<dbReference type="EMBL" id="MKJU01000029">
    <property type="protein sequence ID" value="OHU89439.1"/>
    <property type="molecule type" value="Genomic_DNA"/>
</dbReference>
<dbReference type="GO" id="GO:0008236">
    <property type="term" value="F:serine-type peptidase activity"/>
    <property type="evidence" value="ECO:0007669"/>
    <property type="project" value="InterPro"/>
</dbReference>
<proteinExistence type="predicted"/>
<protein>
    <recommendedName>
        <fullName evidence="2">PDZ domain-containing protein</fullName>
    </recommendedName>
</protein>
<feature type="chain" id="PRO_5010352581" description="PDZ domain-containing protein" evidence="1">
    <location>
        <begin position="22"/>
        <end position="544"/>
    </location>
</feature>
<evidence type="ECO:0000256" key="1">
    <source>
        <dbReference type="SAM" id="SignalP"/>
    </source>
</evidence>
<dbReference type="Gene3D" id="3.90.226.10">
    <property type="entry name" value="2-enoyl-CoA Hydratase, Chain A, domain 1"/>
    <property type="match status" value="1"/>
</dbReference>
<keyword evidence="1" id="KW-0732">Signal</keyword>
<evidence type="ECO:0000259" key="2">
    <source>
        <dbReference type="SMART" id="SM00228"/>
    </source>
</evidence>
<dbReference type="Gene3D" id="2.30.42.10">
    <property type="match status" value="1"/>
</dbReference>
<dbReference type="RefSeq" id="WP_070986566.1">
    <property type="nucleotide sequence ID" value="NZ_MKJU01000029.1"/>
</dbReference>
<dbReference type="Proteomes" id="UP000179786">
    <property type="component" value="Unassembled WGS sequence"/>
</dbReference>
<dbReference type="GO" id="GO:0004175">
    <property type="term" value="F:endopeptidase activity"/>
    <property type="evidence" value="ECO:0007669"/>
    <property type="project" value="TreeGrafter"/>
</dbReference>
<dbReference type="PANTHER" id="PTHR32060:SF30">
    <property type="entry name" value="CARBOXY-TERMINAL PROCESSING PROTEASE CTPA"/>
    <property type="match status" value="1"/>
</dbReference>
<dbReference type="AlphaFoldDB" id="A0A1S1MUJ8"/>
<dbReference type="SUPFAM" id="SSF50156">
    <property type="entry name" value="PDZ domain-like"/>
    <property type="match status" value="1"/>
</dbReference>
<dbReference type="SUPFAM" id="SSF52096">
    <property type="entry name" value="ClpP/crotonase"/>
    <property type="match status" value="1"/>
</dbReference>
<dbReference type="OrthoDB" id="7168509at2"/>
<dbReference type="SMART" id="SM00228">
    <property type="entry name" value="PDZ"/>
    <property type="match status" value="1"/>
</dbReference>
<dbReference type="GO" id="GO:0007165">
    <property type="term" value="P:signal transduction"/>
    <property type="evidence" value="ECO:0007669"/>
    <property type="project" value="TreeGrafter"/>
</dbReference>
<keyword evidence="4" id="KW-1185">Reference proteome</keyword>
<reference evidence="3 4" key="1">
    <citation type="submission" date="2016-09" db="EMBL/GenBank/DDBJ databases">
        <title>Pseudoalteromonas amylolytica sp. nov., isolated from the surface seawater.</title>
        <authorList>
            <person name="Wu Y.-H."/>
            <person name="Cheng H."/>
            <person name="Jin X.-B."/>
            <person name="Wang C.-S."/>
            <person name="Xu X.-W."/>
        </authorList>
    </citation>
    <scope>NUCLEOTIDE SEQUENCE [LARGE SCALE GENOMIC DNA]</scope>
    <source>
        <strain evidence="3 4">JW1</strain>
    </source>
</reference>
<dbReference type="Gene3D" id="3.30.750.170">
    <property type="match status" value="1"/>
</dbReference>
<dbReference type="Pfam" id="PF17820">
    <property type="entry name" value="PDZ_6"/>
    <property type="match status" value="1"/>
</dbReference>
<dbReference type="CDD" id="cd07561">
    <property type="entry name" value="Peptidase_S41_CPP_like"/>
    <property type="match status" value="1"/>
</dbReference>
<organism evidence="3 4">
    <name type="scientific">Pseudoalteromonas amylolytica</name>
    <dbReference type="NCBI Taxonomy" id="1859457"/>
    <lineage>
        <taxon>Bacteria</taxon>
        <taxon>Pseudomonadati</taxon>
        <taxon>Pseudomonadota</taxon>
        <taxon>Gammaproteobacteria</taxon>
        <taxon>Alteromonadales</taxon>
        <taxon>Pseudoalteromonadaceae</taxon>
        <taxon>Pseudoalteromonas</taxon>
    </lineage>
</organism>
<dbReference type="STRING" id="1859457.BET10_17645"/>
<comment type="caution">
    <text evidence="3">The sequence shown here is derived from an EMBL/GenBank/DDBJ whole genome shotgun (WGS) entry which is preliminary data.</text>
</comment>
<name>A0A1S1MUJ8_9GAMM</name>
<dbReference type="Pfam" id="PF18294">
    <property type="entry name" value="Pept_S41_N"/>
    <property type="match status" value="1"/>
</dbReference>
<dbReference type="InterPro" id="IPR005151">
    <property type="entry name" value="Tail-specific_protease"/>
</dbReference>
<feature type="domain" description="PDZ" evidence="2">
    <location>
        <begin position="152"/>
        <end position="230"/>
    </location>
</feature>
<dbReference type="InterPro" id="IPR041613">
    <property type="entry name" value="Pept_S41_N"/>
</dbReference>
<sequence length="544" mass="58700">MSNLHLAALLLSILLAGCGGGGGGNDNSPSLDPQPTTPSEIWSAGVFPASSQYKDYCANPRQGLDPQDNEPYSDKVGSAMLEKLWLRSFSHETYLWYDELPDPNPSTFDSIAAYFNALKTSATTPSGKAKDDFHFSESYEDYIKEAQSGVVAGYGVRWAIINRTPPRLIRVAYTQDNSPAELAGLQRGDELVEVDGVDIDATDSASVATINAALQPELGTTHTFTFVRTNSQTSTVEQYDVSLTAQDIETTPVQNVHVQTINGRKVGYVQFNQFISAGQRPLINAFQMFENSDIDELVLDLRYNGGGLVSMAAQLGYMIAGSANTLATTPDTGRVFSQTIYNDKRSAENYDVKFSARAIDWSERVYTDEVLPSPELSRVYILTTAGTCSASELIINGLQGIDVEVVLIGDQTCGKPFGFAPAPNCGEVYYTIQFKNENAKGFGSYADGFTPVSAAQNNGELGLTSQVSGCLVADDFEHSLGAANEALFSAALNYMDTGECPPVSQPRPTQASEYILQGPAISVPSHPLRGGMHIIPLKGMKNEQ</sequence>
<dbReference type="GO" id="GO:0030288">
    <property type="term" value="C:outer membrane-bounded periplasmic space"/>
    <property type="evidence" value="ECO:0007669"/>
    <property type="project" value="TreeGrafter"/>
</dbReference>
<evidence type="ECO:0000313" key="3">
    <source>
        <dbReference type="EMBL" id="OHU89439.1"/>
    </source>
</evidence>
<dbReference type="PANTHER" id="PTHR32060">
    <property type="entry name" value="TAIL-SPECIFIC PROTEASE"/>
    <property type="match status" value="1"/>
</dbReference>
<feature type="signal peptide" evidence="1">
    <location>
        <begin position="1"/>
        <end position="21"/>
    </location>
</feature>
<gene>
    <name evidence="3" type="ORF">BET10_17645</name>
</gene>
<dbReference type="InterPro" id="IPR029045">
    <property type="entry name" value="ClpP/crotonase-like_dom_sf"/>
</dbReference>
<dbReference type="InterPro" id="IPR001478">
    <property type="entry name" value="PDZ"/>
</dbReference>
<dbReference type="InterPro" id="IPR036034">
    <property type="entry name" value="PDZ_sf"/>
</dbReference>